<dbReference type="STRING" id="1186196.SAMN04489841_1852"/>
<sequence>MSKKNVASDVGTGTTTESDDEGGRVIDIGITVDVSDDGEAAVDGTTVELAFDEGETEPFEAAAESDAELDAPVDPDEQAVLEAAEIDPDEQAVLEAAEIDPDAVADKEYSYRMLLDRGVDETIAATLRRRFSLPWSFESDGDLDRRSNEVRGLGDAEREWIAVSGDEDWQTFEYEHSEPIAVGRERPSERPYPRPTPVTAVTGVGPDDADALADAGIRSAERLATVDAMAVANALDLNVLHVRTWRHNARELL</sequence>
<organism evidence="3 4">
    <name type="scientific">Natrinema salaciae</name>
    <dbReference type="NCBI Taxonomy" id="1186196"/>
    <lineage>
        <taxon>Archaea</taxon>
        <taxon>Methanobacteriati</taxon>
        <taxon>Methanobacteriota</taxon>
        <taxon>Stenosarchaea group</taxon>
        <taxon>Halobacteria</taxon>
        <taxon>Halobacteriales</taxon>
        <taxon>Natrialbaceae</taxon>
        <taxon>Natrinema</taxon>
    </lineage>
</organism>
<feature type="domain" description="DUF7409" evidence="2">
    <location>
        <begin position="92"/>
        <end position="129"/>
    </location>
</feature>
<name>A0A1H9GDI6_9EURY</name>
<dbReference type="OrthoDB" id="170608at2157"/>
<gene>
    <name evidence="3" type="ORF">SAMN04489841_1852</name>
</gene>
<accession>A0A1H9GDI6</accession>
<reference evidence="4" key="1">
    <citation type="submission" date="2016-10" db="EMBL/GenBank/DDBJ databases">
        <authorList>
            <person name="Varghese N."/>
            <person name="Submissions S."/>
        </authorList>
    </citation>
    <scope>NUCLEOTIDE SEQUENCE [LARGE SCALE GENOMIC DNA]</scope>
    <source>
        <strain evidence="4">DSM 25055</strain>
    </source>
</reference>
<evidence type="ECO:0000256" key="1">
    <source>
        <dbReference type="SAM" id="MobiDB-lite"/>
    </source>
</evidence>
<dbReference type="AlphaFoldDB" id="A0A1H9GDI6"/>
<dbReference type="EMBL" id="FOFD01000002">
    <property type="protein sequence ID" value="SEQ48154.1"/>
    <property type="molecule type" value="Genomic_DNA"/>
</dbReference>
<dbReference type="Proteomes" id="UP000199114">
    <property type="component" value="Unassembled WGS sequence"/>
</dbReference>
<feature type="region of interest" description="Disordered" evidence="1">
    <location>
        <begin position="1"/>
        <end position="24"/>
    </location>
</feature>
<evidence type="ECO:0000313" key="4">
    <source>
        <dbReference type="Proteomes" id="UP000199114"/>
    </source>
</evidence>
<dbReference type="InterPro" id="IPR055832">
    <property type="entry name" value="DUF7409"/>
</dbReference>
<proteinExistence type="predicted"/>
<evidence type="ECO:0000313" key="3">
    <source>
        <dbReference type="EMBL" id="SEQ48154.1"/>
    </source>
</evidence>
<evidence type="ECO:0000259" key="2">
    <source>
        <dbReference type="Pfam" id="PF24158"/>
    </source>
</evidence>
<dbReference type="Pfam" id="PF24158">
    <property type="entry name" value="DUF7409"/>
    <property type="match status" value="1"/>
</dbReference>
<keyword evidence="4" id="KW-1185">Reference proteome</keyword>
<dbReference type="Gene3D" id="1.10.150.20">
    <property type="entry name" value="5' to 3' exonuclease, C-terminal subdomain"/>
    <property type="match status" value="1"/>
</dbReference>
<protein>
    <recommendedName>
        <fullName evidence="2">DUF7409 domain-containing protein</fullName>
    </recommendedName>
</protein>